<keyword evidence="2" id="KW-1185">Reference proteome</keyword>
<protein>
    <recommendedName>
        <fullName evidence="3">Tetratricopeptide repeat protein</fullName>
    </recommendedName>
</protein>
<evidence type="ECO:0000313" key="1">
    <source>
        <dbReference type="EMBL" id="MCY9521594.1"/>
    </source>
</evidence>
<comment type="caution">
    <text evidence="1">The sequence shown here is derived from an EMBL/GenBank/DDBJ whole genome shotgun (WGS) entry which is preliminary data.</text>
</comment>
<reference evidence="1 2" key="1">
    <citation type="submission" date="2022-05" db="EMBL/GenBank/DDBJ databases">
        <title>Genome Sequencing of Bee-Associated Microbes.</title>
        <authorList>
            <person name="Dunlap C."/>
        </authorList>
    </citation>
    <scope>NUCLEOTIDE SEQUENCE [LARGE SCALE GENOMIC DNA]</scope>
    <source>
        <strain evidence="1 2">NRRL NRS-1438</strain>
    </source>
</reference>
<evidence type="ECO:0000313" key="2">
    <source>
        <dbReference type="Proteomes" id="UP001207626"/>
    </source>
</evidence>
<dbReference type="RefSeq" id="WP_268601597.1">
    <property type="nucleotide sequence ID" value="NZ_JAMDLV010000006.1"/>
</dbReference>
<dbReference type="Proteomes" id="UP001207626">
    <property type="component" value="Unassembled WGS sequence"/>
</dbReference>
<gene>
    <name evidence="1" type="ORF">M5X09_18305</name>
</gene>
<proteinExistence type="predicted"/>
<accession>A0ABT4DW92</accession>
<sequence length="194" mass="22558">MSDSYFYSEDYQKSEYYSRLYTQYDYPHIKTYAVLMEAALNAKKGNSDVAVEQLTSFLETCNQDDALLAINQLMQLYLQENRLNEAEQLLAYPICPQSISTNNPNIISQLAEYYFHRAEYFAAVGDLHNGISDFLESALQFSRINDTDQEKECINQIVRSHLQQNAVMTVSTLEKLNKYYERSAAKDDKLERFM</sequence>
<dbReference type="EMBL" id="JAMDLW010000023">
    <property type="protein sequence ID" value="MCY9521594.1"/>
    <property type="molecule type" value="Genomic_DNA"/>
</dbReference>
<organism evidence="1 2">
    <name type="scientific">Paenibacillus apiarius</name>
    <dbReference type="NCBI Taxonomy" id="46240"/>
    <lineage>
        <taxon>Bacteria</taxon>
        <taxon>Bacillati</taxon>
        <taxon>Bacillota</taxon>
        <taxon>Bacilli</taxon>
        <taxon>Bacillales</taxon>
        <taxon>Paenibacillaceae</taxon>
        <taxon>Paenibacillus</taxon>
    </lineage>
</organism>
<evidence type="ECO:0008006" key="3">
    <source>
        <dbReference type="Google" id="ProtNLM"/>
    </source>
</evidence>
<name>A0ABT4DW92_9BACL</name>